<dbReference type="EC" id="3.1.1.-" evidence="4"/>
<feature type="short sequence motif" description="DGA/G" evidence="2">
    <location>
        <begin position="266"/>
        <end position="268"/>
    </location>
</feature>
<evidence type="ECO:0000259" key="3">
    <source>
        <dbReference type="PROSITE" id="PS51635"/>
    </source>
</evidence>
<evidence type="ECO:0000256" key="1">
    <source>
        <dbReference type="ARBA" id="ARBA00023098"/>
    </source>
</evidence>
<comment type="caution">
    <text evidence="4">The sequence shown here is derived from an EMBL/GenBank/DDBJ whole genome shotgun (WGS) entry which is preliminary data.</text>
</comment>
<protein>
    <submittedName>
        <fullName evidence="4">Putative sporulation hydrolase CotR</fullName>
        <ecNumber evidence="4">3.1.1.-</ecNumber>
    </submittedName>
</protein>
<dbReference type="GO" id="GO:0016042">
    <property type="term" value="P:lipid catabolic process"/>
    <property type="evidence" value="ECO:0007669"/>
    <property type="project" value="UniProtKB-UniRule"/>
</dbReference>
<organism evidence="4 5">
    <name type="scientific">Xenorhabdus stockiae</name>
    <dbReference type="NCBI Taxonomy" id="351614"/>
    <lineage>
        <taxon>Bacteria</taxon>
        <taxon>Pseudomonadati</taxon>
        <taxon>Pseudomonadota</taxon>
        <taxon>Gammaproteobacteria</taxon>
        <taxon>Enterobacterales</taxon>
        <taxon>Morganellaceae</taxon>
        <taxon>Xenorhabdus</taxon>
    </lineage>
</organism>
<evidence type="ECO:0000256" key="2">
    <source>
        <dbReference type="PROSITE-ProRule" id="PRU01161"/>
    </source>
</evidence>
<dbReference type="InterPro" id="IPR002641">
    <property type="entry name" value="PNPLA_dom"/>
</dbReference>
<feature type="active site" description="Nucleophile" evidence="2">
    <location>
        <position position="42"/>
    </location>
</feature>
<dbReference type="Proteomes" id="UP000222366">
    <property type="component" value="Unassembled WGS sequence"/>
</dbReference>
<dbReference type="GO" id="GO:0016787">
    <property type="term" value="F:hydrolase activity"/>
    <property type="evidence" value="ECO:0007669"/>
    <property type="project" value="UniProtKB-UniRule"/>
</dbReference>
<dbReference type="InterPro" id="IPR047156">
    <property type="entry name" value="Teg/CotR/CapV-like"/>
</dbReference>
<name>A0A2D0KVR6_9GAMM</name>
<dbReference type="AlphaFoldDB" id="A0A2D0KVR6"/>
<feature type="short sequence motif" description="GXSXG" evidence="2">
    <location>
        <begin position="40"/>
        <end position="44"/>
    </location>
</feature>
<proteinExistence type="predicted"/>
<accession>A0A2D0KVR6</accession>
<sequence>MTFKIICCDGGGIRGLLTAKLIEDLDKKFHIIKRTNGFAGTSTGGLLALGMAHGVPISKIVDLYKKEGANIFKVHSLLQNKYKTGICDFPVPKLTQELDRQFQIQITKKTSRIAGISTEGISSQDITLSKMVGRYRNDGIQHFGSNEISLQNISRARGFSAQNDEPLGRPGLMGARYYSSNLKTILQKLFSDAQLSSSRCFIAINAAQLWNENNQSWLPCTFSNLPENPFRNISMVDAAMATSAAPTYFPPYRIQVNSTDFGYFVDGGVFANNPSMTALTEALSLKGISGPTDIRMLSVGTGDMSNGVSSINFDYCAPPLSWGVNCWLWPLRWGNKDEIPPAALLMLIFETTAKMAELQTAKILGKNYLRANFTLSKPFDIDDWKHIEILEAEVDKYLQTPDWERICNQVKRLWI</sequence>
<keyword evidence="5" id="KW-1185">Reference proteome</keyword>
<dbReference type="EMBL" id="NJAJ01000003">
    <property type="protein sequence ID" value="PHM67502.1"/>
    <property type="molecule type" value="Genomic_DNA"/>
</dbReference>
<dbReference type="SUPFAM" id="SSF52151">
    <property type="entry name" value="FabD/lysophospholipase-like"/>
    <property type="match status" value="1"/>
</dbReference>
<dbReference type="Gene3D" id="3.40.1090.10">
    <property type="entry name" value="Cytosolic phospholipase A2 catalytic domain"/>
    <property type="match status" value="2"/>
</dbReference>
<dbReference type="RefSeq" id="WP_099111349.1">
    <property type="nucleotide sequence ID" value="NZ_CAWNRH010000104.1"/>
</dbReference>
<dbReference type="PANTHER" id="PTHR24138:SF10">
    <property type="entry name" value="PHOSPHOLIPASE A2"/>
    <property type="match status" value="1"/>
</dbReference>
<dbReference type="InterPro" id="IPR016035">
    <property type="entry name" value="Acyl_Trfase/lysoPLipase"/>
</dbReference>
<keyword evidence="2" id="KW-0442">Lipid degradation</keyword>
<feature type="active site" description="Proton acceptor" evidence="2">
    <location>
        <position position="266"/>
    </location>
</feature>
<dbReference type="PANTHER" id="PTHR24138">
    <property type="entry name" value="INTRACELLLAR PHOSPHOLIPASE A FAMILY"/>
    <property type="match status" value="1"/>
</dbReference>
<keyword evidence="2 4" id="KW-0378">Hydrolase</keyword>
<evidence type="ECO:0000313" key="5">
    <source>
        <dbReference type="Proteomes" id="UP000222366"/>
    </source>
</evidence>
<feature type="short sequence motif" description="GXGXXG" evidence="2">
    <location>
        <begin position="10"/>
        <end position="15"/>
    </location>
</feature>
<dbReference type="Pfam" id="PF01734">
    <property type="entry name" value="Patatin"/>
    <property type="match status" value="1"/>
</dbReference>
<evidence type="ECO:0000313" key="4">
    <source>
        <dbReference type="EMBL" id="PHM67502.1"/>
    </source>
</evidence>
<keyword evidence="1 2" id="KW-0443">Lipid metabolism</keyword>
<dbReference type="PROSITE" id="PS51635">
    <property type="entry name" value="PNPLA"/>
    <property type="match status" value="1"/>
</dbReference>
<gene>
    <name evidence="4" type="primary">cotR</name>
    <name evidence="4" type="ORF">Xsto_00384</name>
</gene>
<feature type="domain" description="PNPLA" evidence="3">
    <location>
        <begin position="6"/>
        <end position="279"/>
    </location>
</feature>
<reference evidence="4 5" key="1">
    <citation type="journal article" date="2017" name="Nat. Microbiol.">
        <title>Natural product diversity associated with the nematode symbionts Photorhabdus and Xenorhabdus.</title>
        <authorList>
            <person name="Tobias N.J."/>
            <person name="Wolff H."/>
            <person name="Djahanschiri B."/>
            <person name="Grundmann F."/>
            <person name="Kronenwerth M."/>
            <person name="Shi Y.M."/>
            <person name="Simonyi S."/>
            <person name="Grun P."/>
            <person name="Shapiro-Ilan D."/>
            <person name="Pidot S.J."/>
            <person name="Stinear T.P."/>
            <person name="Ebersberger I."/>
            <person name="Bode H.B."/>
        </authorList>
    </citation>
    <scope>NUCLEOTIDE SEQUENCE [LARGE SCALE GENOMIC DNA]</scope>
    <source>
        <strain evidence="4 5">DSM 17904</strain>
    </source>
</reference>